<comment type="caution">
    <text evidence="1">The sequence shown here is derived from an EMBL/GenBank/DDBJ whole genome shotgun (WGS) entry which is preliminary data.</text>
</comment>
<proteinExistence type="predicted"/>
<gene>
    <name evidence="1" type="ORF">Vqi01_07410</name>
</gene>
<dbReference type="EMBL" id="BOPC01000011">
    <property type="protein sequence ID" value="GIJ25579.1"/>
    <property type="molecule type" value="Genomic_DNA"/>
</dbReference>
<dbReference type="Proteomes" id="UP000653076">
    <property type="component" value="Unassembled WGS sequence"/>
</dbReference>
<sequence>MALPTATLAQLGDDLAAVLDMVASTGRVVLAGHSMGGMTIME</sequence>
<evidence type="ECO:0000313" key="2">
    <source>
        <dbReference type="Proteomes" id="UP000653076"/>
    </source>
</evidence>
<protein>
    <recommendedName>
        <fullName evidence="3">Alpha/beta hydrolase</fullName>
    </recommendedName>
</protein>
<evidence type="ECO:0000313" key="1">
    <source>
        <dbReference type="EMBL" id="GIJ25579.1"/>
    </source>
</evidence>
<dbReference type="InterPro" id="IPR029058">
    <property type="entry name" value="AB_hydrolase_fold"/>
</dbReference>
<reference evidence="1 2" key="1">
    <citation type="submission" date="2021-01" db="EMBL/GenBank/DDBJ databases">
        <title>Whole genome shotgun sequence of Verrucosispora qiuiae NBRC 106684.</title>
        <authorList>
            <person name="Komaki H."/>
            <person name="Tamura T."/>
        </authorList>
    </citation>
    <scope>NUCLEOTIDE SEQUENCE [LARGE SCALE GENOMIC DNA]</scope>
    <source>
        <strain evidence="1 2">NBRC 106684</strain>
    </source>
</reference>
<name>A0ABQ4J5Z6_9ACTN</name>
<dbReference type="Gene3D" id="3.40.50.1820">
    <property type="entry name" value="alpha/beta hydrolase"/>
    <property type="match status" value="1"/>
</dbReference>
<keyword evidence="2" id="KW-1185">Reference proteome</keyword>
<organism evidence="1 2">
    <name type="scientific">Micromonospora qiuiae</name>
    <dbReference type="NCBI Taxonomy" id="502268"/>
    <lineage>
        <taxon>Bacteria</taxon>
        <taxon>Bacillati</taxon>
        <taxon>Actinomycetota</taxon>
        <taxon>Actinomycetes</taxon>
        <taxon>Micromonosporales</taxon>
        <taxon>Micromonosporaceae</taxon>
        <taxon>Micromonospora</taxon>
    </lineage>
</organism>
<accession>A0ABQ4J5Z6</accession>
<dbReference type="SUPFAM" id="SSF53474">
    <property type="entry name" value="alpha/beta-Hydrolases"/>
    <property type="match status" value="1"/>
</dbReference>
<evidence type="ECO:0008006" key="3">
    <source>
        <dbReference type="Google" id="ProtNLM"/>
    </source>
</evidence>